<feature type="chain" id="PRO_5045803677" evidence="1">
    <location>
        <begin position="20"/>
        <end position="232"/>
    </location>
</feature>
<keyword evidence="4" id="KW-1185">Reference proteome</keyword>
<evidence type="ECO:0000313" key="4">
    <source>
        <dbReference type="Proteomes" id="UP001260534"/>
    </source>
</evidence>
<reference evidence="3 4" key="1">
    <citation type="submission" date="2023-01" db="EMBL/GenBank/DDBJ databases">
        <title>Xanthomonas hawaiianensis sp. nov. isolated from Araceae family in Hawaii.</title>
        <authorList>
            <person name="Chunag S.-C."/>
            <person name="Dobhal S."/>
            <person name="Alvarez A."/>
            <person name="Arif M."/>
        </authorList>
    </citation>
    <scope>NUCLEOTIDE SEQUENCE [LARGE SCALE GENOMIC DNA]</scope>
    <source>
        <strain evidence="3 4">A2111</strain>
    </source>
</reference>
<dbReference type="GO" id="GO:0016787">
    <property type="term" value="F:hydrolase activity"/>
    <property type="evidence" value="ECO:0007669"/>
    <property type="project" value="UniProtKB-KW"/>
</dbReference>
<keyword evidence="3" id="KW-0378">Hydrolase</keyword>
<comment type="caution">
    <text evidence="3">The sequence shown here is derived from an EMBL/GenBank/DDBJ whole genome shotgun (WGS) entry which is preliminary data.</text>
</comment>
<dbReference type="SUPFAM" id="SSF52266">
    <property type="entry name" value="SGNH hydrolase"/>
    <property type="match status" value="1"/>
</dbReference>
<dbReference type="Gene3D" id="3.40.50.1110">
    <property type="entry name" value="SGNH hydrolase"/>
    <property type="match status" value="1"/>
</dbReference>
<dbReference type="PANTHER" id="PTHR30383:SF5">
    <property type="entry name" value="SGNH HYDROLASE-TYPE ESTERASE DOMAIN-CONTAINING PROTEIN"/>
    <property type="match status" value="1"/>
</dbReference>
<accession>A0ABU2IBJ1</accession>
<dbReference type="InterPro" id="IPR013830">
    <property type="entry name" value="SGNH_hydro"/>
</dbReference>
<dbReference type="Pfam" id="PF13472">
    <property type="entry name" value="Lipase_GDSL_2"/>
    <property type="match status" value="1"/>
</dbReference>
<name>A0ABU2IBJ1_9XANT</name>
<feature type="domain" description="SGNH hydrolase-type esterase" evidence="2">
    <location>
        <begin position="51"/>
        <end position="222"/>
    </location>
</feature>
<protein>
    <submittedName>
        <fullName evidence="3">SGNH/GDSL hydrolase family protein</fullName>
    </submittedName>
</protein>
<dbReference type="PANTHER" id="PTHR30383">
    <property type="entry name" value="THIOESTERASE 1/PROTEASE 1/LYSOPHOSPHOLIPASE L1"/>
    <property type="match status" value="1"/>
</dbReference>
<dbReference type="RefSeq" id="WP_209230869.1">
    <property type="nucleotide sequence ID" value="NZ_JAGHXG010000010.1"/>
</dbReference>
<evidence type="ECO:0000313" key="3">
    <source>
        <dbReference type="EMBL" id="MDS9994998.1"/>
    </source>
</evidence>
<keyword evidence="1" id="KW-0732">Signal</keyword>
<evidence type="ECO:0000256" key="1">
    <source>
        <dbReference type="SAM" id="SignalP"/>
    </source>
</evidence>
<feature type="signal peptide" evidence="1">
    <location>
        <begin position="1"/>
        <end position="19"/>
    </location>
</feature>
<proteinExistence type="predicted"/>
<evidence type="ECO:0000259" key="2">
    <source>
        <dbReference type="Pfam" id="PF13472"/>
    </source>
</evidence>
<dbReference type="Proteomes" id="UP001260534">
    <property type="component" value="Unassembled WGS sequence"/>
</dbReference>
<dbReference type="InterPro" id="IPR036514">
    <property type="entry name" value="SGNH_hydro_sf"/>
</dbReference>
<gene>
    <name evidence="3" type="ORF">PNQ69_19710</name>
</gene>
<sequence length="232" mass="25076">MKTILLLGCLAAAPFLAHAADLAGRGTCLGAVKQELRLAWPQNHTINIVTFGHSVPAGYFVVPEVRSKEAYPRRVADALEQLYPTAVINVITSAVGGEDSSRGLGRFVAEGLGHRPNVITIDYGLNDRYLTVAQSRANLTEMIREARSANACVVLMTPSIDLKGDPPAAKSTLLEQVDMIRRLAKTQGVALVDSYAAFAAYKGNRQDLMAQSNHPNAKGHQLIADRLVELFK</sequence>
<dbReference type="EMBL" id="JAQMHB010000001">
    <property type="protein sequence ID" value="MDS9994998.1"/>
    <property type="molecule type" value="Genomic_DNA"/>
</dbReference>
<dbReference type="InterPro" id="IPR051532">
    <property type="entry name" value="Ester_Hydrolysis_Enzymes"/>
</dbReference>
<organism evidence="3 4">
    <name type="scientific">Xanthomonas hawaiiensis</name>
    <dbReference type="NCBI Taxonomy" id="3003247"/>
    <lineage>
        <taxon>Bacteria</taxon>
        <taxon>Pseudomonadati</taxon>
        <taxon>Pseudomonadota</taxon>
        <taxon>Gammaproteobacteria</taxon>
        <taxon>Lysobacterales</taxon>
        <taxon>Lysobacteraceae</taxon>
        <taxon>Xanthomonas</taxon>
    </lineage>
</organism>